<dbReference type="Pfam" id="PF10765">
    <property type="entry name" value="Phage_P22_NinX"/>
    <property type="match status" value="1"/>
</dbReference>
<name>A0A6J5KGL9_9CAUD</name>
<proteinExistence type="predicted"/>
<organism evidence="1">
    <name type="scientific">uncultured Caudovirales phage</name>
    <dbReference type="NCBI Taxonomy" id="2100421"/>
    <lineage>
        <taxon>Viruses</taxon>
        <taxon>Duplodnaviria</taxon>
        <taxon>Heunggongvirae</taxon>
        <taxon>Uroviricota</taxon>
        <taxon>Caudoviricetes</taxon>
        <taxon>Peduoviridae</taxon>
        <taxon>Maltschvirus</taxon>
        <taxon>Maltschvirus maltsch</taxon>
    </lineage>
</organism>
<accession>A0A6J5KGL9</accession>
<evidence type="ECO:0000313" key="1">
    <source>
        <dbReference type="EMBL" id="CAB4121124.1"/>
    </source>
</evidence>
<sequence length="146" mass="16029">MKTSELSGAALDWAVAKCEGRKMQRNPMGPQGGHGWWIWEETPSGQGGILLDKSVYMALGPYIRPKTRRDGEKFSPSTNWAQGGPIIDREGFAFEFDSESESFIAFYPTKQSSPEGVGDTHLLAALRCYVASKVGDELSVPSELLE</sequence>
<reference evidence="1" key="1">
    <citation type="submission" date="2020-04" db="EMBL/GenBank/DDBJ databases">
        <authorList>
            <person name="Chiriac C."/>
            <person name="Salcher M."/>
            <person name="Ghai R."/>
            <person name="Kavagutti S V."/>
        </authorList>
    </citation>
    <scope>NUCLEOTIDE SEQUENCE</scope>
</reference>
<gene>
    <name evidence="1" type="ORF">UFOVP10_34</name>
</gene>
<dbReference type="EMBL" id="LR796142">
    <property type="protein sequence ID" value="CAB4121124.1"/>
    <property type="molecule type" value="Genomic_DNA"/>
</dbReference>
<protein>
    <submittedName>
        <fullName evidence="1">Bacteriophage P22, NinX</fullName>
    </submittedName>
</protein>
<dbReference type="InterPro" id="IPR019701">
    <property type="entry name" value="Phage_P22_NinX"/>
</dbReference>